<proteinExistence type="predicted"/>
<gene>
    <name evidence="2" type="ORF">Q8A70_14975</name>
</gene>
<dbReference type="InterPro" id="IPR001932">
    <property type="entry name" value="PPM-type_phosphatase-like_dom"/>
</dbReference>
<dbReference type="SUPFAM" id="SSF81606">
    <property type="entry name" value="PP2C-like"/>
    <property type="match status" value="1"/>
</dbReference>
<dbReference type="InterPro" id="IPR036890">
    <property type="entry name" value="HATPase_C_sf"/>
</dbReference>
<evidence type="ECO:0000259" key="1">
    <source>
        <dbReference type="SMART" id="SM00331"/>
    </source>
</evidence>
<dbReference type="CDD" id="cd16934">
    <property type="entry name" value="HATPase_RsbT-like"/>
    <property type="match status" value="1"/>
</dbReference>
<dbReference type="Gene3D" id="3.60.40.10">
    <property type="entry name" value="PPM-type phosphatase domain"/>
    <property type="match status" value="1"/>
</dbReference>
<dbReference type="RefSeq" id="WP_379956467.1">
    <property type="nucleotide sequence ID" value="NZ_JAUYVI010000004.1"/>
</dbReference>
<name>A0ABU0YMP9_9PROT</name>
<dbReference type="Gene3D" id="3.30.565.10">
    <property type="entry name" value="Histidine kinase-like ATPase, C-terminal domain"/>
    <property type="match status" value="1"/>
</dbReference>
<keyword evidence="2" id="KW-0547">Nucleotide-binding</keyword>
<accession>A0ABU0YMP9</accession>
<keyword evidence="2" id="KW-0067">ATP-binding</keyword>
<dbReference type="EMBL" id="JAUYVI010000004">
    <property type="protein sequence ID" value="MDQ7248987.1"/>
    <property type="molecule type" value="Genomic_DNA"/>
</dbReference>
<dbReference type="Pfam" id="PF13581">
    <property type="entry name" value="HATPase_c_2"/>
    <property type="match status" value="1"/>
</dbReference>
<dbReference type="SMART" id="SM00331">
    <property type="entry name" value="PP2C_SIG"/>
    <property type="match status" value="1"/>
</dbReference>
<comment type="caution">
    <text evidence="2">The sequence shown here is derived from an EMBL/GenBank/DDBJ whole genome shotgun (WGS) entry which is preliminary data.</text>
</comment>
<dbReference type="InterPro" id="IPR039248">
    <property type="entry name" value="Ptase_RsbX"/>
</dbReference>
<dbReference type="PANTHER" id="PTHR35801">
    <property type="entry name" value="PHOSPHOSERINE PHOSPHATASE RSBX"/>
    <property type="match status" value="1"/>
</dbReference>
<dbReference type="SUPFAM" id="SSF55874">
    <property type="entry name" value="ATPase domain of HSP90 chaperone/DNA topoisomerase II/histidine kinase"/>
    <property type="match status" value="1"/>
</dbReference>
<protein>
    <submittedName>
        <fullName evidence="2">ATP-binding protein/SpoIIE family protein phosphatase</fullName>
    </submittedName>
</protein>
<sequence length="336" mass="34906">MRVFAVNDQSHVAEVRREAGNIGRKAGLPEDDLGRLAIVATELATNQLKHAGHGEILVGVYEDATGGGVELVGIDKGPGIRNLDESFRDGHSTAGSAGQGLGSLRRQSDVFDIASWPERGTAILARITARKPGRSYLPPASYSWGGLSVPLPGEDACGDAFSVRCEHGRLSALVADGLGHGPVAATASSAAVRAFAGLNGTAPVDALRIIHDALRPTRGAAVALLRLDDTGAHYAGIGNIAGAVVRSEGMSRMVSVSGTAGVTQTKVRVFTYPAGPGALVVLASDGVMTNWQLDAYPGLKRAHPTLIAAVLFRDFSRRRDDATVVVIRAEHAVATS</sequence>
<dbReference type="Pfam" id="PF07228">
    <property type="entry name" value="SpoIIE"/>
    <property type="match status" value="1"/>
</dbReference>
<dbReference type="InterPro" id="IPR003594">
    <property type="entry name" value="HATPase_dom"/>
</dbReference>
<dbReference type="Proteomes" id="UP001230156">
    <property type="component" value="Unassembled WGS sequence"/>
</dbReference>
<evidence type="ECO:0000313" key="2">
    <source>
        <dbReference type="EMBL" id="MDQ7248987.1"/>
    </source>
</evidence>
<dbReference type="InterPro" id="IPR036457">
    <property type="entry name" value="PPM-type-like_dom_sf"/>
</dbReference>
<dbReference type="PANTHER" id="PTHR35801:SF1">
    <property type="entry name" value="PHOSPHOSERINE PHOSPHATASE RSBX"/>
    <property type="match status" value="1"/>
</dbReference>
<feature type="domain" description="PPM-type phosphatase" evidence="1">
    <location>
        <begin position="141"/>
        <end position="329"/>
    </location>
</feature>
<dbReference type="GO" id="GO:0005524">
    <property type="term" value="F:ATP binding"/>
    <property type="evidence" value="ECO:0007669"/>
    <property type="project" value="UniProtKB-KW"/>
</dbReference>
<organism evidence="2 3">
    <name type="scientific">Dongia sedimenti</name>
    <dbReference type="NCBI Taxonomy" id="3064282"/>
    <lineage>
        <taxon>Bacteria</taxon>
        <taxon>Pseudomonadati</taxon>
        <taxon>Pseudomonadota</taxon>
        <taxon>Alphaproteobacteria</taxon>
        <taxon>Rhodospirillales</taxon>
        <taxon>Dongiaceae</taxon>
        <taxon>Dongia</taxon>
    </lineage>
</organism>
<evidence type="ECO:0000313" key="3">
    <source>
        <dbReference type="Proteomes" id="UP001230156"/>
    </source>
</evidence>
<reference evidence="3" key="1">
    <citation type="submission" date="2023-08" db="EMBL/GenBank/DDBJ databases">
        <title>Rhodospirillaceae gen. nov., a novel taxon isolated from the Yangtze River Yuezi River estuary sludge.</title>
        <authorList>
            <person name="Ruan L."/>
        </authorList>
    </citation>
    <scope>NUCLEOTIDE SEQUENCE [LARGE SCALE GENOMIC DNA]</scope>
    <source>
        <strain evidence="3">R-7</strain>
    </source>
</reference>
<keyword evidence="3" id="KW-1185">Reference proteome</keyword>